<dbReference type="Gene3D" id="3.40.50.10140">
    <property type="entry name" value="Toll/interleukin-1 receptor homology (TIR) domain"/>
    <property type="match status" value="1"/>
</dbReference>
<reference evidence="2 3" key="1">
    <citation type="journal article" date="2019" name="Science, e1252229">
        <title>Invertible promoters mediate bacterial phase variation, antibiotic resistance, and host adaptation in the gut.</title>
        <authorList>
            <person name="Jiang X."/>
            <person name="Hall A.B."/>
            <person name="Arthur T.D."/>
            <person name="Plichta D.R."/>
            <person name="Covington C.T."/>
            <person name="Poyet M."/>
            <person name="Crothers J."/>
            <person name="Moses P.L."/>
            <person name="Tolonen A.C."/>
            <person name="Vlamakis H."/>
            <person name="Alm E.J."/>
            <person name="Xavier R.J."/>
        </authorList>
    </citation>
    <scope>NUCLEOTIDE SEQUENCE [LARGE SCALE GENOMIC DNA]</scope>
    <source>
        <strain evidence="3">ca_0067</strain>
    </source>
</reference>
<keyword evidence="2" id="KW-0675">Receptor</keyword>
<sequence>MSSFYELAVLGEIDETVLGDLEKALKDMLHPFGLELGKEVAWSVCPKQFIPEQTNSAAAIFFGAPDVSPANVSDLLHKGIPILPVVSDIKKVHEEIPDVLRPINCLDYSVHGPERTATALLECVGLLPRQRRVFVSYRRDEAKQVALQLFDALSARLFDVFLDTHDIALGEDFQAMLWHRLCDSDVLIMLDTPTYFESRWTNAEFGRALSKGIAVLRVGWPDATPSPRTATASRVELLANEFDENTGFLSQQAIERICVQLETVRSQSHAIRNLNLVSNIRNAVTQIQGEVLGVGAHNAIFIRLPGEKEVIVYPTVGVPTSVTLHDASIHSSKKSVAVVYDPVGLHSRWLGHLEWLGSEIHSVRWVKSFEAAWRFADWEA</sequence>
<organism evidence="2 3">
    <name type="scientific">Citrobacter amalonaticus</name>
    <dbReference type="NCBI Taxonomy" id="35703"/>
    <lineage>
        <taxon>Bacteria</taxon>
        <taxon>Pseudomonadati</taxon>
        <taxon>Pseudomonadota</taxon>
        <taxon>Gammaproteobacteria</taxon>
        <taxon>Enterobacterales</taxon>
        <taxon>Enterobacteriaceae</taxon>
        <taxon>Citrobacter</taxon>
    </lineage>
</organism>
<gene>
    <name evidence="2" type="ORF">EAJ18_06895</name>
</gene>
<dbReference type="Pfam" id="PF13676">
    <property type="entry name" value="TIR_2"/>
    <property type="match status" value="1"/>
</dbReference>
<dbReference type="PROSITE" id="PS50104">
    <property type="entry name" value="TIR"/>
    <property type="match status" value="1"/>
</dbReference>
<evidence type="ECO:0000313" key="3">
    <source>
        <dbReference type="Proteomes" id="UP000292985"/>
    </source>
</evidence>
<dbReference type="InterPro" id="IPR035897">
    <property type="entry name" value="Toll_tir_struct_dom_sf"/>
</dbReference>
<protein>
    <submittedName>
        <fullName evidence="2">Toll/interleukin-1 receptor domain-containing protein</fullName>
    </submittedName>
</protein>
<comment type="caution">
    <text evidence="2">The sequence shown here is derived from an EMBL/GenBank/DDBJ whole genome shotgun (WGS) entry which is preliminary data.</text>
</comment>
<dbReference type="EMBL" id="RCYA01000002">
    <property type="protein sequence ID" value="RYT45658.1"/>
    <property type="molecule type" value="Genomic_DNA"/>
</dbReference>
<proteinExistence type="predicted"/>
<dbReference type="InterPro" id="IPR000157">
    <property type="entry name" value="TIR_dom"/>
</dbReference>
<keyword evidence="3" id="KW-1185">Reference proteome</keyword>
<dbReference type="Proteomes" id="UP000292985">
    <property type="component" value="Unassembled WGS sequence"/>
</dbReference>
<accession>A0ABY0I0X4</accession>
<name>A0ABY0I0X4_CITAM</name>
<evidence type="ECO:0000313" key="2">
    <source>
        <dbReference type="EMBL" id="RYT45658.1"/>
    </source>
</evidence>
<evidence type="ECO:0000259" key="1">
    <source>
        <dbReference type="PROSITE" id="PS50104"/>
    </source>
</evidence>
<feature type="domain" description="TIR" evidence="1">
    <location>
        <begin position="129"/>
        <end position="265"/>
    </location>
</feature>
<dbReference type="SUPFAM" id="SSF52200">
    <property type="entry name" value="Toll/Interleukin receptor TIR domain"/>
    <property type="match status" value="1"/>
</dbReference>